<feature type="region of interest" description="Disordered" evidence="1">
    <location>
        <begin position="72"/>
        <end position="152"/>
    </location>
</feature>
<reference evidence="3" key="1">
    <citation type="submission" date="2014-01" db="EMBL/GenBank/DDBJ databases">
        <authorList>
            <person name="Brown-Elliot B."/>
            <person name="Wallace R."/>
            <person name="Lenaerts A."/>
            <person name="Ordway D."/>
            <person name="DeGroote M.A."/>
            <person name="Parker T."/>
            <person name="Sizemore C."/>
            <person name="Tallon L.J."/>
            <person name="Sadzewicz L.K."/>
            <person name="Sengamalay N."/>
            <person name="Fraser C.M."/>
            <person name="Hine E."/>
            <person name="Shefchek K.A."/>
            <person name="Das S.P."/>
            <person name="Tettelin H."/>
        </authorList>
    </citation>
    <scope>NUCLEOTIDE SEQUENCE [LARGE SCALE GENOMIC DNA]</scope>
    <source>
        <strain evidence="3">4042</strain>
    </source>
</reference>
<dbReference type="Pfam" id="PF17946">
    <property type="entry name" value="RecC_C"/>
    <property type="match status" value="1"/>
</dbReference>
<feature type="domain" description="RecC C-terminal" evidence="2">
    <location>
        <begin position="3"/>
        <end position="79"/>
    </location>
</feature>
<dbReference type="GO" id="GO:0008854">
    <property type="term" value="F:exodeoxyribonuclease V activity"/>
    <property type="evidence" value="ECO:0007669"/>
    <property type="project" value="UniProtKB-EC"/>
</dbReference>
<dbReference type="SUPFAM" id="SSF52980">
    <property type="entry name" value="Restriction endonuclease-like"/>
    <property type="match status" value="1"/>
</dbReference>
<dbReference type="EMBL" id="JAOB01000041">
    <property type="protein sequence ID" value="EUA43828.1"/>
    <property type="molecule type" value="Genomic_DNA"/>
</dbReference>
<feature type="compositionally biased region" description="Low complexity" evidence="1">
    <location>
        <begin position="106"/>
        <end position="116"/>
    </location>
</feature>
<organism evidence="3">
    <name type="scientific">Mycobacterium xenopi 4042</name>
    <dbReference type="NCBI Taxonomy" id="1299334"/>
    <lineage>
        <taxon>Bacteria</taxon>
        <taxon>Bacillati</taxon>
        <taxon>Actinomycetota</taxon>
        <taxon>Actinomycetes</taxon>
        <taxon>Mycobacteriales</taxon>
        <taxon>Mycobacteriaceae</taxon>
        <taxon>Mycobacterium</taxon>
    </lineage>
</organism>
<protein>
    <submittedName>
        <fullName evidence="3">Exodeoxyribonuclease V gamma subunit domain protein</fullName>
        <ecNumber evidence="3">3.1.11.5</ecNumber>
    </submittedName>
</protein>
<sequence>MEVTYSKLDGRHLLQCWLRLLALAADEPSRAWTAMCIGRRDTDTDRVKAQALRAPGNAVEILRELATLYDNGRREPLPLRSRRRTPGPGPRLGHRPASSRPRGGFRRTTTVASTRSRPSKRLSAKGAARRAARAPRPGEERPVRIPAGRAGGAVVVAADSGDAGAG</sequence>
<accession>X8BKT5</accession>
<gene>
    <name evidence="3" type="ORF">I553_2654</name>
</gene>
<evidence type="ECO:0000256" key="1">
    <source>
        <dbReference type="SAM" id="MobiDB-lite"/>
    </source>
</evidence>
<dbReference type="EC" id="3.1.11.5" evidence="3"/>
<dbReference type="InterPro" id="IPR041500">
    <property type="entry name" value="RecC_C"/>
</dbReference>
<dbReference type="PATRIC" id="fig|1299334.3.peg.4039"/>
<feature type="compositionally biased region" description="Basic residues" evidence="1">
    <location>
        <begin position="117"/>
        <end position="133"/>
    </location>
</feature>
<evidence type="ECO:0000259" key="2">
    <source>
        <dbReference type="Pfam" id="PF17946"/>
    </source>
</evidence>
<keyword evidence="3" id="KW-0378">Hydrolase</keyword>
<comment type="caution">
    <text evidence="3">The sequence shown here is derived from an EMBL/GenBank/DDBJ whole genome shotgun (WGS) entry which is preliminary data.</text>
</comment>
<dbReference type="AlphaFoldDB" id="X8BKT5"/>
<evidence type="ECO:0000313" key="3">
    <source>
        <dbReference type="EMBL" id="EUA43828.1"/>
    </source>
</evidence>
<name>X8BKT5_MYCXE</name>
<dbReference type="InterPro" id="IPR011335">
    <property type="entry name" value="Restrct_endonuc-II-like"/>
</dbReference>
<proteinExistence type="predicted"/>